<proteinExistence type="predicted"/>
<accession>A0A1X1RNB3</accession>
<dbReference type="STRING" id="1793.AWC04_00925"/>
<dbReference type="Proteomes" id="UP000193484">
    <property type="component" value="Unassembled WGS sequence"/>
</dbReference>
<dbReference type="AlphaFoldDB" id="A0A1X1RNB3"/>
<dbReference type="EMBL" id="LQOJ01000004">
    <property type="protein sequence ID" value="ORV10165.1"/>
    <property type="molecule type" value="Genomic_DNA"/>
</dbReference>
<name>A0A1X1RNB3_MYCFA</name>
<evidence type="ECO:0000313" key="2">
    <source>
        <dbReference type="Proteomes" id="UP000193484"/>
    </source>
</evidence>
<protein>
    <submittedName>
        <fullName evidence="1">Uncharacterized protein</fullName>
    </submittedName>
</protein>
<gene>
    <name evidence="1" type="ORF">AWC04_00925</name>
</gene>
<sequence>MRNLWRLLAFDLAAPALILAALAGIGVVLDWPTWWVSVASMLGLLVVQGVLVNLYLLRRDGVSVGTDDDAPGLRLAVAGVAAGAAVAAALVAHTHWTVADRTFEADRAAVVSVATEVAEATATFSPAEPTAGIERAAALMVPGSATAFRDNFGRSTADLAKRRITAQAQTVSAGLESLAPDGATAVVVMRTSQTAPGKSASRAVVGLRLSLQPSAEGWRVVDIAPLQRVDG</sequence>
<reference evidence="1 2" key="1">
    <citation type="submission" date="2016-01" db="EMBL/GenBank/DDBJ databases">
        <title>The new phylogeny of the genus Mycobacterium.</title>
        <authorList>
            <person name="Tarcisio F."/>
            <person name="Conor M."/>
            <person name="Antonella G."/>
            <person name="Elisabetta G."/>
            <person name="Giulia F.S."/>
            <person name="Sara T."/>
            <person name="Anna F."/>
            <person name="Clotilde B."/>
            <person name="Roberto B."/>
            <person name="Veronica D.S."/>
            <person name="Fabio R."/>
            <person name="Monica P."/>
            <person name="Olivier J."/>
            <person name="Enrico T."/>
            <person name="Nicola S."/>
        </authorList>
    </citation>
    <scope>NUCLEOTIDE SEQUENCE [LARGE SCALE GENOMIC DNA]</scope>
    <source>
        <strain evidence="1 2">DSM 44179</strain>
    </source>
</reference>
<dbReference type="OrthoDB" id="4761631at2"/>
<evidence type="ECO:0000313" key="1">
    <source>
        <dbReference type="EMBL" id="ORV10165.1"/>
    </source>
</evidence>
<keyword evidence="2" id="KW-1185">Reference proteome</keyword>
<comment type="caution">
    <text evidence="1">The sequence shown here is derived from an EMBL/GenBank/DDBJ whole genome shotgun (WGS) entry which is preliminary data.</text>
</comment>
<dbReference type="RefSeq" id="WP_085092446.1">
    <property type="nucleotide sequence ID" value="NZ_AP022603.1"/>
</dbReference>
<organism evidence="1 2">
    <name type="scientific">Mycolicibacterium fallax</name>
    <name type="common">Mycobacterium fallax</name>
    <dbReference type="NCBI Taxonomy" id="1793"/>
    <lineage>
        <taxon>Bacteria</taxon>
        <taxon>Bacillati</taxon>
        <taxon>Actinomycetota</taxon>
        <taxon>Actinomycetes</taxon>
        <taxon>Mycobacteriales</taxon>
        <taxon>Mycobacteriaceae</taxon>
        <taxon>Mycolicibacterium</taxon>
    </lineage>
</organism>